<evidence type="ECO:0000256" key="6">
    <source>
        <dbReference type="ARBA" id="ARBA00022801"/>
    </source>
</evidence>
<dbReference type="Proteomes" id="UP001219518">
    <property type="component" value="Unassembled WGS sequence"/>
</dbReference>
<feature type="domain" description="DDE Tnp4" evidence="8">
    <location>
        <begin position="10"/>
        <end position="90"/>
    </location>
</feature>
<evidence type="ECO:0000256" key="7">
    <source>
        <dbReference type="ARBA" id="ARBA00023242"/>
    </source>
</evidence>
<proteinExistence type="inferred from homology"/>
<keyword evidence="10" id="KW-1185">Reference proteome</keyword>
<dbReference type="PANTHER" id="PTHR22930:SF85">
    <property type="entry name" value="GH03217P-RELATED"/>
    <property type="match status" value="1"/>
</dbReference>
<dbReference type="GO" id="GO:0004518">
    <property type="term" value="F:nuclease activity"/>
    <property type="evidence" value="ECO:0007669"/>
    <property type="project" value="UniProtKB-KW"/>
</dbReference>
<keyword evidence="7" id="KW-0539">Nucleus</keyword>
<comment type="similarity">
    <text evidence="3">Belongs to the HARBI1 family.</text>
</comment>
<evidence type="ECO:0000256" key="5">
    <source>
        <dbReference type="ARBA" id="ARBA00022723"/>
    </source>
</evidence>
<keyword evidence="5" id="KW-0479">Metal-binding</keyword>
<evidence type="ECO:0000313" key="10">
    <source>
        <dbReference type="Proteomes" id="UP001219518"/>
    </source>
</evidence>
<comment type="cofactor">
    <cofactor evidence="1">
        <name>a divalent metal cation</name>
        <dbReference type="ChEBI" id="CHEBI:60240"/>
    </cofactor>
</comment>
<dbReference type="GO" id="GO:0005634">
    <property type="term" value="C:nucleus"/>
    <property type="evidence" value="ECO:0007669"/>
    <property type="project" value="UniProtKB-SubCell"/>
</dbReference>
<reference evidence="9" key="2">
    <citation type="journal article" date="2023" name="BMC Genomics">
        <title>Pest status, molecular evolution, and epigenetic factors derived from the genome assembly of Frankliniella fusca, a thysanopteran phytovirus vector.</title>
        <authorList>
            <person name="Catto M.A."/>
            <person name="Labadie P.E."/>
            <person name="Jacobson A.L."/>
            <person name="Kennedy G.G."/>
            <person name="Srinivasan R."/>
            <person name="Hunt B.G."/>
        </authorList>
    </citation>
    <scope>NUCLEOTIDE SEQUENCE</scope>
    <source>
        <strain evidence="9">PL_HMW_Pooled</strain>
    </source>
</reference>
<evidence type="ECO:0000256" key="1">
    <source>
        <dbReference type="ARBA" id="ARBA00001968"/>
    </source>
</evidence>
<dbReference type="InterPro" id="IPR045249">
    <property type="entry name" value="HARBI1-like"/>
</dbReference>
<dbReference type="GO" id="GO:0046872">
    <property type="term" value="F:metal ion binding"/>
    <property type="evidence" value="ECO:0007669"/>
    <property type="project" value="UniProtKB-KW"/>
</dbReference>
<evidence type="ECO:0000256" key="2">
    <source>
        <dbReference type="ARBA" id="ARBA00004123"/>
    </source>
</evidence>
<reference evidence="9" key="1">
    <citation type="submission" date="2021-07" db="EMBL/GenBank/DDBJ databases">
        <authorList>
            <person name="Catto M.A."/>
            <person name="Jacobson A."/>
            <person name="Kennedy G."/>
            <person name="Labadie P."/>
            <person name="Hunt B.G."/>
            <person name="Srinivasan R."/>
        </authorList>
    </citation>
    <scope>NUCLEOTIDE SEQUENCE</scope>
    <source>
        <strain evidence="9">PL_HMW_Pooled</strain>
        <tissue evidence="9">Head</tissue>
    </source>
</reference>
<evidence type="ECO:0000256" key="3">
    <source>
        <dbReference type="ARBA" id="ARBA00006958"/>
    </source>
</evidence>
<protein>
    <submittedName>
        <fullName evidence="9">Nuclease</fullName>
    </submittedName>
</protein>
<name>A0AAE1I2L9_9NEOP</name>
<dbReference type="Pfam" id="PF13359">
    <property type="entry name" value="DDE_Tnp_4"/>
    <property type="match status" value="1"/>
</dbReference>
<sequence>MQSAYEGEDRHCWLLGDSGYPLEPWLMTPLPDAPRGSPEYNYTKVHCQCRNPVERCIGVLKSRWRCLFLPIHYSPEKCGRIVNACAVLHNIMTSLRVAVPPNYHLHQDGPDPENILNQDVVVSTDVHFMHSKLPNYALKKWLVMHSILLDYAQIMHPK</sequence>
<dbReference type="InterPro" id="IPR027806">
    <property type="entry name" value="HARBI1_dom"/>
</dbReference>
<evidence type="ECO:0000256" key="4">
    <source>
        <dbReference type="ARBA" id="ARBA00022722"/>
    </source>
</evidence>
<organism evidence="9 10">
    <name type="scientific">Frankliniella fusca</name>
    <dbReference type="NCBI Taxonomy" id="407009"/>
    <lineage>
        <taxon>Eukaryota</taxon>
        <taxon>Metazoa</taxon>
        <taxon>Ecdysozoa</taxon>
        <taxon>Arthropoda</taxon>
        <taxon>Hexapoda</taxon>
        <taxon>Insecta</taxon>
        <taxon>Pterygota</taxon>
        <taxon>Neoptera</taxon>
        <taxon>Paraneoptera</taxon>
        <taxon>Thysanoptera</taxon>
        <taxon>Terebrantia</taxon>
        <taxon>Thripoidea</taxon>
        <taxon>Thripidae</taxon>
        <taxon>Frankliniella</taxon>
    </lineage>
</organism>
<evidence type="ECO:0000259" key="8">
    <source>
        <dbReference type="Pfam" id="PF13359"/>
    </source>
</evidence>
<keyword evidence="4" id="KW-0540">Nuclease</keyword>
<comment type="caution">
    <text evidence="9">The sequence shown here is derived from an EMBL/GenBank/DDBJ whole genome shotgun (WGS) entry which is preliminary data.</text>
</comment>
<dbReference type="GO" id="GO:0016787">
    <property type="term" value="F:hydrolase activity"/>
    <property type="evidence" value="ECO:0007669"/>
    <property type="project" value="UniProtKB-KW"/>
</dbReference>
<dbReference type="EMBL" id="JAHWGI010001416">
    <property type="protein sequence ID" value="KAK3930991.1"/>
    <property type="molecule type" value="Genomic_DNA"/>
</dbReference>
<evidence type="ECO:0000313" key="9">
    <source>
        <dbReference type="EMBL" id="KAK3930991.1"/>
    </source>
</evidence>
<accession>A0AAE1I2L9</accession>
<gene>
    <name evidence="9" type="ORF">KUF71_024903</name>
</gene>
<keyword evidence="6" id="KW-0378">Hydrolase</keyword>
<comment type="subcellular location">
    <subcellularLocation>
        <location evidence="2">Nucleus</location>
    </subcellularLocation>
</comment>
<dbReference type="PANTHER" id="PTHR22930">
    <property type="match status" value="1"/>
</dbReference>
<dbReference type="AlphaFoldDB" id="A0AAE1I2L9"/>